<proteinExistence type="predicted"/>
<keyword evidence="4" id="KW-1185">Reference proteome</keyword>
<dbReference type="PROSITE" id="PS50208">
    <property type="entry name" value="CASPASE_P20"/>
    <property type="match status" value="1"/>
</dbReference>
<dbReference type="InterPro" id="IPR029030">
    <property type="entry name" value="Caspase-like_dom_sf"/>
</dbReference>
<evidence type="ECO:0000256" key="1">
    <source>
        <dbReference type="SAM" id="MobiDB-lite"/>
    </source>
</evidence>
<dbReference type="PANTHER" id="PTHR22576">
    <property type="entry name" value="MUCOSA ASSOCIATED LYMPHOID TISSUE LYMPHOMA TRANSLOCATION PROTEIN 1/PARACASPASE"/>
    <property type="match status" value="1"/>
</dbReference>
<feature type="region of interest" description="Disordered" evidence="1">
    <location>
        <begin position="434"/>
        <end position="465"/>
    </location>
</feature>
<dbReference type="Pfam" id="PF00656">
    <property type="entry name" value="Peptidase_C14"/>
    <property type="match status" value="1"/>
</dbReference>
<dbReference type="Proteomes" id="UP001595604">
    <property type="component" value="Unassembled WGS sequence"/>
</dbReference>
<dbReference type="InterPro" id="IPR011600">
    <property type="entry name" value="Pept_C14_caspase"/>
</dbReference>
<organism evidence="3 4">
    <name type="scientific">Novosphingobium bradum</name>
    <dbReference type="NCBI Taxonomy" id="1737444"/>
    <lineage>
        <taxon>Bacteria</taxon>
        <taxon>Pseudomonadati</taxon>
        <taxon>Pseudomonadota</taxon>
        <taxon>Alphaproteobacteria</taxon>
        <taxon>Sphingomonadales</taxon>
        <taxon>Sphingomonadaceae</taxon>
        <taxon>Novosphingobium</taxon>
    </lineage>
</organism>
<gene>
    <name evidence="3" type="ORF">ACFOD9_04235</name>
</gene>
<dbReference type="SUPFAM" id="SSF52129">
    <property type="entry name" value="Caspase-like"/>
    <property type="match status" value="1"/>
</dbReference>
<dbReference type="PANTHER" id="PTHR22576:SF37">
    <property type="entry name" value="MUCOSA-ASSOCIATED LYMPHOID TISSUE LYMPHOMA TRANSLOCATION PROTEIN 1"/>
    <property type="match status" value="1"/>
</dbReference>
<feature type="compositionally biased region" description="Pro residues" evidence="1">
    <location>
        <begin position="435"/>
        <end position="446"/>
    </location>
</feature>
<evidence type="ECO:0000313" key="3">
    <source>
        <dbReference type="EMBL" id="MFC3173455.1"/>
    </source>
</evidence>
<protein>
    <submittedName>
        <fullName evidence="3">Caspase domain-containing protein</fullName>
    </submittedName>
</protein>
<dbReference type="Gene3D" id="3.40.50.1460">
    <property type="match status" value="1"/>
</dbReference>
<evidence type="ECO:0000259" key="2">
    <source>
        <dbReference type="PROSITE" id="PS50208"/>
    </source>
</evidence>
<dbReference type="InterPro" id="IPR001309">
    <property type="entry name" value="Pept_C14_p20"/>
</dbReference>
<comment type="caution">
    <text evidence="3">The sequence shown here is derived from an EMBL/GenBank/DDBJ whole genome shotgun (WGS) entry which is preliminary data.</text>
</comment>
<name>A0ABV7IPE3_9SPHN</name>
<feature type="domain" description="Caspase family p20" evidence="2">
    <location>
        <begin position="43"/>
        <end position="171"/>
    </location>
</feature>
<feature type="compositionally biased region" description="Low complexity" evidence="1">
    <location>
        <begin position="494"/>
        <end position="518"/>
    </location>
</feature>
<feature type="region of interest" description="Disordered" evidence="1">
    <location>
        <begin position="489"/>
        <end position="518"/>
    </location>
</feature>
<evidence type="ECO:0000313" key="4">
    <source>
        <dbReference type="Proteomes" id="UP001595604"/>
    </source>
</evidence>
<accession>A0ABV7IPE3</accession>
<dbReference type="EMBL" id="JBHRTQ010000004">
    <property type="protein sequence ID" value="MFC3173455.1"/>
    <property type="molecule type" value="Genomic_DNA"/>
</dbReference>
<dbReference type="InterPro" id="IPR052039">
    <property type="entry name" value="Caspase-related_regulators"/>
</dbReference>
<sequence length="710" mass="72592">MIVRAGFREASFPGWRLAAGRIVAWLGAALFLGLVCAMPAHAARRAALIIGNSAYVNASALANTVGDARRVAQAAQQAGFSVTLATDLTKDGFNQALRQFRDQADGAEVAMVYYAGHGIEGGGKNWLLPVDVKLTDPRDLSLEALELNTILSTLEGARLRIVALDACRENPFGNSWRSGTRAVSQGLAETEIDGALVLYAAAGGQLALDTAGDGAGSPFAEALARHLPEPGLSIHRLGPTIRDDVKEMTGGKQTPWMSVSIGSEDLALVPRPVAPTPVAPAPAPAPVAAPPSAGLAMNEAMLWAGVDLAGTVESYEGYLNAFPQGQFANLARIKLDRLRAAPAAAPAPVPAAPAAPVQAYAAPAPAPAYSAPAPAYAAPAPAYTAPAPAAPPAPAPQFAQAPAQTFAPAAAPAVPAPTPAPYVAPAPAPALAAPEPRPAVPAPTPAPTQDLAWAPAPAAAPPAAPVKGGIVGALRSVADLARTGIDRLRGKSDAAGSQPAAPAEQPAQAPALAPTPAAAPVSASTQQFVAAPAASAPATGTVTQLGVLHNPRDGQPLPAIPAAPRLSTAGYPTCRESYQGIPGPLEKIAAINSCIVELGRFSETVLNGFAKAMIVHQDEISRLYSDRVGGKPEYTPESQNWFYSEVMKEHAASNPGGFNYGDHLAAKRRFDDDIAYLRDRYCFWSGTCGGYSPPPGVGVAGQAPARPGGR</sequence>
<reference evidence="4" key="1">
    <citation type="journal article" date="2019" name="Int. J. Syst. Evol. Microbiol.">
        <title>The Global Catalogue of Microorganisms (GCM) 10K type strain sequencing project: providing services to taxonomists for standard genome sequencing and annotation.</title>
        <authorList>
            <consortium name="The Broad Institute Genomics Platform"/>
            <consortium name="The Broad Institute Genome Sequencing Center for Infectious Disease"/>
            <person name="Wu L."/>
            <person name="Ma J."/>
        </authorList>
    </citation>
    <scope>NUCLEOTIDE SEQUENCE [LARGE SCALE GENOMIC DNA]</scope>
    <source>
        <strain evidence="4">KCTC 42984</strain>
    </source>
</reference>